<accession>A0ABY6D0G9</accession>
<keyword evidence="1" id="KW-0472">Membrane</keyword>
<keyword evidence="1" id="KW-1133">Transmembrane helix</keyword>
<feature type="transmembrane region" description="Helical" evidence="1">
    <location>
        <begin position="205"/>
        <end position="227"/>
    </location>
</feature>
<protein>
    <submittedName>
        <fullName evidence="2">PepSY domain-containing protein</fullName>
    </submittedName>
</protein>
<evidence type="ECO:0000256" key="1">
    <source>
        <dbReference type="SAM" id="Phobius"/>
    </source>
</evidence>
<evidence type="ECO:0000313" key="3">
    <source>
        <dbReference type="Proteomes" id="UP001062165"/>
    </source>
</evidence>
<feature type="transmembrane region" description="Helical" evidence="1">
    <location>
        <begin position="444"/>
        <end position="464"/>
    </location>
</feature>
<keyword evidence="1" id="KW-0812">Transmembrane</keyword>
<proteinExistence type="predicted"/>
<dbReference type="InterPro" id="IPR005625">
    <property type="entry name" value="PepSY-ass_TM"/>
</dbReference>
<gene>
    <name evidence="2" type="ORF">N7E81_00845</name>
</gene>
<dbReference type="Proteomes" id="UP001062165">
    <property type="component" value="Chromosome"/>
</dbReference>
<evidence type="ECO:0000313" key="2">
    <source>
        <dbReference type="EMBL" id="UXX79657.1"/>
    </source>
</evidence>
<name>A0ABY6D0G9_9BACT</name>
<dbReference type="RefSeq" id="WP_263051388.1">
    <property type="nucleotide sequence ID" value="NZ_CP106735.1"/>
</dbReference>
<dbReference type="EMBL" id="CP106735">
    <property type="protein sequence ID" value="UXX79657.1"/>
    <property type="molecule type" value="Genomic_DNA"/>
</dbReference>
<reference evidence="2" key="1">
    <citation type="submission" date="2022-10" db="EMBL/GenBank/DDBJ databases">
        <title>Comparative genomics and taxonomic characterization of three novel marine species of genus Reichenbachiella exhibiting antioxidant and polysaccharide degradation activities.</title>
        <authorList>
            <person name="Muhammad N."/>
            <person name="Lee Y.-J."/>
            <person name="Ko J."/>
            <person name="Kim S.-G."/>
        </authorList>
    </citation>
    <scope>NUCLEOTIDE SEQUENCE</scope>
    <source>
        <strain evidence="2">Wsw4-B4</strain>
    </source>
</reference>
<feature type="transmembrane region" description="Helical" evidence="1">
    <location>
        <begin position="12"/>
        <end position="34"/>
    </location>
</feature>
<feature type="transmembrane region" description="Helical" evidence="1">
    <location>
        <begin position="248"/>
        <end position="268"/>
    </location>
</feature>
<organism evidence="2 3">
    <name type="scientific">Reichenbachiella carrageenanivorans</name>
    <dbReference type="NCBI Taxonomy" id="2979869"/>
    <lineage>
        <taxon>Bacteria</taxon>
        <taxon>Pseudomonadati</taxon>
        <taxon>Bacteroidota</taxon>
        <taxon>Cytophagia</taxon>
        <taxon>Cytophagales</taxon>
        <taxon>Reichenbachiellaceae</taxon>
        <taxon>Reichenbachiella</taxon>
    </lineage>
</organism>
<keyword evidence="3" id="KW-1185">Reference proteome</keyword>
<sequence>MKRKQLYLWHRWLSAVCLLPVLMWCLSGLMHPLMGHFFKISPAEMFLKQAPFETDATAVDLQDLPIDKTEIKDLRLVRVDGQPYYQIQTATGQWQYYSWADGSELVDGDQLYAKQLARYFLGDQTAGIVEIERVDEYTAEYKIINRLLPVYRVAFDRADGMEVYVHTGSSRLGTLNDRLRKGFLWVFSMFHNWDFLGENSYAKKVAVLVFSSLVFVTGVLGLVIFFSTKNATTNTSERMKPRRRHRKLAVAVSIVLLMFSFSGAYHSLQKFEPYDLNGQGPAWATIGVGQLEANPMSAIRQAGTAVRQMSLKVLNGKWYYRIVLAQANTSVVYLSVDRLMPLVNGDLAYATQRAFEIAGQDFPLLAEPELITRFYNEYGFINKRLPVVKVAFDTPDHLTCFVEPSSGIPGAIVRDKNRAEILSFIFLHKYNMFNFLGKGVRDGIMSMASLAVVMIAMSGLWILLKKN</sequence>
<dbReference type="Pfam" id="PF03929">
    <property type="entry name" value="PepSY_TM"/>
    <property type="match status" value="1"/>
</dbReference>